<dbReference type="Proteomes" id="UP000663281">
    <property type="component" value="Chromosome"/>
</dbReference>
<dbReference type="CDD" id="cd19438">
    <property type="entry name" value="lipocalin_Blc-like"/>
    <property type="match status" value="1"/>
</dbReference>
<dbReference type="GO" id="GO:0006950">
    <property type="term" value="P:response to stress"/>
    <property type="evidence" value="ECO:0007669"/>
    <property type="project" value="UniProtKB-ARBA"/>
</dbReference>
<sequence length="174" mass="19803">MKKLLLIIVSIVLYGCLGMPPTVTPVTGFNLNHYLGKWYEIARLDHSFERGLSRVTAEYSINSDGGVRVLNRGFSDVKKQWQEAEGKAYFVNSKDEGYLKVSFFGPFYGSYVIFGLDHDNYDYAFVSGPNTDYLWLLARTPSLDADVIKRFTEMSAQRGFDTSRLIFVEHTPSQ</sequence>
<dbReference type="InterPro" id="IPR000566">
    <property type="entry name" value="Lipocln_cytosolic_FA-bd_dom"/>
</dbReference>
<dbReference type="InterPro" id="IPR047202">
    <property type="entry name" value="Lipocalin_Blc-like_dom"/>
</dbReference>
<evidence type="ECO:0000259" key="14">
    <source>
        <dbReference type="Pfam" id="PF08212"/>
    </source>
</evidence>
<evidence type="ECO:0000256" key="2">
    <source>
        <dbReference type="ARBA" id="ARBA00006889"/>
    </source>
</evidence>
<keyword evidence="16" id="KW-1185">Reference proteome</keyword>
<evidence type="ECO:0000256" key="11">
    <source>
        <dbReference type="ARBA" id="ARBA00071217"/>
    </source>
</evidence>
<keyword evidence="5 12" id="KW-0446">Lipid-binding</keyword>
<evidence type="ECO:0000313" key="15">
    <source>
        <dbReference type="EMBL" id="QSX31583.1"/>
    </source>
</evidence>
<comment type="subunit">
    <text evidence="3 12">Homodimer.</text>
</comment>
<feature type="domain" description="Lipocalin/cytosolic fatty-acid binding" evidence="14">
    <location>
        <begin position="30"/>
        <end position="169"/>
    </location>
</feature>
<comment type="subcellular location">
    <subcellularLocation>
        <location evidence="1">Cell outer membrane</location>
        <topology evidence="1">Lipid-anchor</topology>
    </subcellularLocation>
</comment>
<evidence type="ECO:0000256" key="7">
    <source>
        <dbReference type="ARBA" id="ARBA00023139"/>
    </source>
</evidence>
<comment type="similarity">
    <text evidence="2 12">Belongs to the calycin superfamily. Lipocalin family.</text>
</comment>
<evidence type="ECO:0000256" key="12">
    <source>
        <dbReference type="PIRNR" id="PIRNR036893"/>
    </source>
</evidence>
<dbReference type="SUPFAM" id="SSF50814">
    <property type="entry name" value="Lipocalins"/>
    <property type="match status" value="1"/>
</dbReference>
<keyword evidence="6 12" id="KW-0472">Membrane</keyword>
<dbReference type="AlphaFoldDB" id="A0A974XQL3"/>
<dbReference type="PANTHER" id="PTHR10612:SF34">
    <property type="entry name" value="APOLIPOPROTEIN D"/>
    <property type="match status" value="1"/>
</dbReference>
<dbReference type="PRINTS" id="PR01171">
    <property type="entry name" value="BCTLIPOCALIN"/>
</dbReference>
<keyword evidence="9 12" id="KW-0449">Lipoprotein</keyword>
<evidence type="ECO:0000256" key="9">
    <source>
        <dbReference type="ARBA" id="ARBA00023288"/>
    </source>
</evidence>
<feature type="lipid moiety-binding region" description="N-palmitoyl cysteine" evidence="13">
    <location>
        <position position="16"/>
    </location>
</feature>
<dbReference type="FunFam" id="2.40.128.20:FF:000002">
    <property type="entry name" value="Outer membrane lipoprotein Blc"/>
    <property type="match status" value="1"/>
</dbReference>
<dbReference type="GO" id="GO:0009279">
    <property type="term" value="C:cell outer membrane"/>
    <property type="evidence" value="ECO:0007669"/>
    <property type="project" value="UniProtKB-SubCell"/>
</dbReference>
<evidence type="ECO:0000256" key="8">
    <source>
        <dbReference type="ARBA" id="ARBA00023237"/>
    </source>
</evidence>
<dbReference type="InterPro" id="IPR022271">
    <property type="entry name" value="Lipocalin_ApoD"/>
</dbReference>
<dbReference type="PROSITE" id="PS51257">
    <property type="entry name" value="PROKAR_LIPOPROTEIN"/>
    <property type="match status" value="1"/>
</dbReference>
<dbReference type="GO" id="GO:0008289">
    <property type="term" value="F:lipid binding"/>
    <property type="evidence" value="ECO:0007669"/>
    <property type="project" value="UniProtKB-UniRule"/>
</dbReference>
<evidence type="ECO:0000256" key="3">
    <source>
        <dbReference type="ARBA" id="ARBA00011738"/>
    </source>
</evidence>
<comment type="function">
    <text evidence="10 12">Involved in the storage or transport of lipids necessary for membrane maintenance under stressful conditions. Displays a binding preference for lysophospholipids.</text>
</comment>
<dbReference type="PIRSF" id="PIRSF036893">
    <property type="entry name" value="Lipocalin_ApoD"/>
    <property type="match status" value="1"/>
</dbReference>
<protein>
    <recommendedName>
        <fullName evidence="11 12">Outer membrane lipoprotein Blc</fullName>
    </recommendedName>
</protein>
<dbReference type="InterPro" id="IPR012674">
    <property type="entry name" value="Calycin"/>
</dbReference>
<dbReference type="InterPro" id="IPR002446">
    <property type="entry name" value="Lipocalin_bac"/>
</dbReference>
<evidence type="ECO:0000256" key="5">
    <source>
        <dbReference type="ARBA" id="ARBA00023121"/>
    </source>
</evidence>
<dbReference type="EMBL" id="CP071504">
    <property type="protein sequence ID" value="QSX31583.1"/>
    <property type="molecule type" value="Genomic_DNA"/>
</dbReference>
<keyword evidence="4" id="KW-0732">Signal</keyword>
<dbReference type="Pfam" id="PF08212">
    <property type="entry name" value="Lipocalin_2"/>
    <property type="match status" value="1"/>
</dbReference>
<keyword evidence="8 12" id="KW-0998">Cell outer membrane</keyword>
<evidence type="ECO:0000256" key="13">
    <source>
        <dbReference type="PIRSR" id="PIRSR036893-52"/>
    </source>
</evidence>
<dbReference type="PANTHER" id="PTHR10612">
    <property type="entry name" value="APOLIPOPROTEIN D"/>
    <property type="match status" value="1"/>
</dbReference>
<evidence type="ECO:0000256" key="4">
    <source>
        <dbReference type="ARBA" id="ARBA00022729"/>
    </source>
</evidence>
<evidence type="ECO:0000256" key="1">
    <source>
        <dbReference type="ARBA" id="ARBA00004459"/>
    </source>
</evidence>
<accession>A0A974XQL3</accession>
<evidence type="ECO:0000256" key="6">
    <source>
        <dbReference type="ARBA" id="ARBA00023136"/>
    </source>
</evidence>
<dbReference type="RefSeq" id="WP_207326083.1">
    <property type="nucleotide sequence ID" value="NZ_CP071504.1"/>
</dbReference>
<reference evidence="15 16" key="1">
    <citation type="submission" date="2021-03" db="EMBL/GenBank/DDBJ databases">
        <title>Novel species identification of genus Shewanella.</title>
        <authorList>
            <person name="Liu G."/>
            <person name="Zhang Q."/>
        </authorList>
    </citation>
    <scope>NUCLEOTIDE SEQUENCE [LARGE SCALE GENOMIC DNA]</scope>
    <source>
        <strain evidence="15 16">FJAT-53726</strain>
    </source>
</reference>
<keyword evidence="7 13" id="KW-0564">Palmitate</keyword>
<evidence type="ECO:0000313" key="16">
    <source>
        <dbReference type="Proteomes" id="UP000663281"/>
    </source>
</evidence>
<feature type="lipid moiety-binding region" description="S-diacylglycerol cysteine" evidence="13">
    <location>
        <position position="16"/>
    </location>
</feature>
<gene>
    <name evidence="15" type="ORF">JYB88_08195</name>
</gene>
<dbReference type="KEGG" id="scyp:JYB88_08195"/>
<dbReference type="Gene3D" id="2.40.128.20">
    <property type="match status" value="1"/>
</dbReference>
<name>A0A974XQL3_9GAMM</name>
<proteinExistence type="inferred from homology"/>
<evidence type="ECO:0000256" key="10">
    <source>
        <dbReference type="ARBA" id="ARBA00057024"/>
    </source>
</evidence>
<organism evidence="15 16">
    <name type="scientific">Shewanella cyperi</name>
    <dbReference type="NCBI Taxonomy" id="2814292"/>
    <lineage>
        <taxon>Bacteria</taxon>
        <taxon>Pseudomonadati</taxon>
        <taxon>Pseudomonadota</taxon>
        <taxon>Gammaproteobacteria</taxon>
        <taxon>Alteromonadales</taxon>
        <taxon>Shewanellaceae</taxon>
        <taxon>Shewanella</taxon>
    </lineage>
</organism>